<organism evidence="2 3">
    <name type="scientific">Rhodosorus marinus</name>
    <dbReference type="NCBI Taxonomy" id="101924"/>
    <lineage>
        <taxon>Eukaryota</taxon>
        <taxon>Rhodophyta</taxon>
        <taxon>Stylonematophyceae</taxon>
        <taxon>Stylonematales</taxon>
        <taxon>Stylonemataceae</taxon>
        <taxon>Rhodosorus</taxon>
    </lineage>
</organism>
<dbReference type="InterPro" id="IPR011050">
    <property type="entry name" value="Pectin_lyase_fold/virulence"/>
</dbReference>
<evidence type="ECO:0008006" key="4">
    <source>
        <dbReference type="Google" id="ProtNLM"/>
    </source>
</evidence>
<dbReference type="EMBL" id="JAMWBK010000003">
    <property type="protein sequence ID" value="KAJ8906832.1"/>
    <property type="molecule type" value="Genomic_DNA"/>
</dbReference>
<dbReference type="SMART" id="SM00710">
    <property type="entry name" value="PbH1"/>
    <property type="match status" value="7"/>
</dbReference>
<dbReference type="InterPro" id="IPR006626">
    <property type="entry name" value="PbH1"/>
</dbReference>
<accession>A0AAV8V0F6</accession>
<keyword evidence="3" id="KW-1185">Reference proteome</keyword>
<evidence type="ECO:0000256" key="1">
    <source>
        <dbReference type="SAM" id="SignalP"/>
    </source>
</evidence>
<gene>
    <name evidence="2" type="ORF">NDN08_003318</name>
</gene>
<dbReference type="AlphaFoldDB" id="A0AAV8V0F6"/>
<proteinExistence type="predicted"/>
<evidence type="ECO:0000313" key="2">
    <source>
        <dbReference type="EMBL" id="KAJ8906832.1"/>
    </source>
</evidence>
<dbReference type="SUPFAM" id="SSF51126">
    <property type="entry name" value="Pectin lyase-like"/>
    <property type="match status" value="2"/>
</dbReference>
<dbReference type="Gene3D" id="2.160.20.10">
    <property type="entry name" value="Single-stranded right-handed beta-helix, Pectin lyase-like"/>
    <property type="match status" value="1"/>
</dbReference>
<name>A0AAV8V0F6_9RHOD</name>
<feature type="signal peptide" evidence="1">
    <location>
        <begin position="1"/>
        <end position="24"/>
    </location>
</feature>
<dbReference type="InterPro" id="IPR012334">
    <property type="entry name" value="Pectin_lyas_fold"/>
</dbReference>
<comment type="caution">
    <text evidence="2">The sequence shown here is derived from an EMBL/GenBank/DDBJ whole genome shotgun (WGS) entry which is preliminary data.</text>
</comment>
<dbReference type="Proteomes" id="UP001157974">
    <property type="component" value="Unassembled WGS sequence"/>
</dbReference>
<evidence type="ECO:0000313" key="3">
    <source>
        <dbReference type="Proteomes" id="UP001157974"/>
    </source>
</evidence>
<sequence length="388" mass="42507">MDVKGKVLAVGLLLVVLLSTGAEGYWKRLICGTSLKTQIDNAPAGAYLLSDGSCTWNVRYTIMVRKPITLRGVKAKLVEGIGGRPLMKVFAERFYLSDFVFIGNRQSVEQSQRASLLYISQGGFRVRRGSFINSTRDGVSVYPDRSVKNPKPIVGGDIRHIIGDGNVRDVVSLSTAGDGRISTSNIKVRNVTAFDCSKKGAVEVSDGVHNIDIRDISAARCIYGISIQDHGRSGFETNTQIQISNVTVVDSLYGVLSETSTNEHSNISITGVKLVRCHNAMLLKNIQQLEVDDVQIFWARKAAETQIDVQDCSGLTVRKLTFDSGGSTDTAIRIAGSKDVTFDGLRIASRFKSLYGITFYRTSFDGLSSLRVFNMDVETTLEQRVKVV</sequence>
<reference evidence="2 3" key="1">
    <citation type="journal article" date="2023" name="Nat. Commun.">
        <title>Origin of minicircular mitochondrial genomes in red algae.</title>
        <authorList>
            <person name="Lee Y."/>
            <person name="Cho C.H."/>
            <person name="Lee Y.M."/>
            <person name="Park S.I."/>
            <person name="Yang J.H."/>
            <person name="West J.A."/>
            <person name="Bhattacharya D."/>
            <person name="Yoon H.S."/>
        </authorList>
    </citation>
    <scope>NUCLEOTIDE SEQUENCE [LARGE SCALE GENOMIC DNA]</scope>
    <source>
        <strain evidence="2 3">CCMP1338</strain>
        <tissue evidence="2">Whole cell</tissue>
    </source>
</reference>
<protein>
    <recommendedName>
        <fullName evidence="4">Right handed beta helix domain-containing protein</fullName>
    </recommendedName>
</protein>
<keyword evidence="1" id="KW-0732">Signal</keyword>
<feature type="chain" id="PRO_5043900076" description="Right handed beta helix domain-containing protein" evidence="1">
    <location>
        <begin position="25"/>
        <end position="388"/>
    </location>
</feature>